<gene>
    <name evidence="2" type="ORF">BLM47_01740</name>
</gene>
<organism evidence="2 3">
    <name type="scientific">Candidatus Reconcilbacillus cellulovorans</name>
    <dbReference type="NCBI Taxonomy" id="1906605"/>
    <lineage>
        <taxon>Bacteria</taxon>
        <taxon>Bacillati</taxon>
        <taxon>Bacillota</taxon>
        <taxon>Bacilli</taxon>
        <taxon>Bacillales</taxon>
        <taxon>Paenibacillaceae</taxon>
        <taxon>Candidatus Reconcilbacillus</taxon>
    </lineage>
</organism>
<feature type="compositionally biased region" description="Basic and acidic residues" evidence="1">
    <location>
        <begin position="80"/>
        <end position="105"/>
    </location>
</feature>
<evidence type="ECO:0000313" key="2">
    <source>
        <dbReference type="EMBL" id="PDO11485.1"/>
    </source>
</evidence>
<protein>
    <submittedName>
        <fullName evidence="2">Uncharacterized protein</fullName>
    </submittedName>
</protein>
<feature type="region of interest" description="Disordered" evidence="1">
    <location>
        <begin position="27"/>
        <end position="105"/>
    </location>
</feature>
<dbReference type="EMBL" id="MOXJ01000002">
    <property type="protein sequence ID" value="PDO11485.1"/>
    <property type="molecule type" value="Genomic_DNA"/>
</dbReference>
<dbReference type="Proteomes" id="UP000243688">
    <property type="component" value="Unassembled WGS sequence"/>
</dbReference>
<evidence type="ECO:0000313" key="3">
    <source>
        <dbReference type="Proteomes" id="UP000243688"/>
    </source>
</evidence>
<sequence>MTDRRDDFDLPVELATVEVWRNERVPEEFPEGPYGAPERPDLSTARATRGAVSGSVGAGEAPGEGRPEQRPHLPFGYADRTFHEGMARAYPGEDPRPLIDERPDA</sequence>
<name>A0A2A6E3C3_9BACL</name>
<evidence type="ECO:0000256" key="1">
    <source>
        <dbReference type="SAM" id="MobiDB-lite"/>
    </source>
</evidence>
<dbReference type="AlphaFoldDB" id="A0A2A6E3C3"/>
<proteinExistence type="predicted"/>
<reference evidence="2 3" key="1">
    <citation type="submission" date="2016-12" db="EMBL/GenBank/DDBJ databases">
        <title>Candidatus Reconcilibacillus cellulovorans genome.</title>
        <authorList>
            <person name="Kolinko S."/>
            <person name="Wu Y.-W."/>
            <person name="Tachea F."/>
            <person name="Denzel E."/>
            <person name="Hiras J."/>
            <person name="Baecker N."/>
            <person name="Chan L.J."/>
            <person name="Eichorst S.A."/>
            <person name="Frey D."/>
            <person name="Adams P.D."/>
            <person name="Pray T."/>
            <person name="Tanjore D."/>
            <person name="Petzold C.J."/>
            <person name="Gladden J.M."/>
            <person name="Simmons B.A."/>
            <person name="Singer S.W."/>
        </authorList>
    </citation>
    <scope>NUCLEOTIDE SEQUENCE [LARGE SCALE GENOMIC DNA]</scope>
    <source>
        <strain evidence="2">JTherm</strain>
    </source>
</reference>
<accession>A0A2A6E3C3</accession>
<comment type="caution">
    <text evidence="2">The sequence shown here is derived from an EMBL/GenBank/DDBJ whole genome shotgun (WGS) entry which is preliminary data.</text>
</comment>